<proteinExistence type="predicted"/>
<sequence>MTRHALLLVLVVAFLVGAVPGTASAEQLRLRAAVRALPVADETPDGYDRDLFEHWVDADHDCQDTREEVLVAESRVPVDGCTITTGEWFSWYDRETWTRASDVDIDHLVPLKEAWDSGAAGWDDDTRERYANDLGDPRTLVAVTDNVNQSKGDRDVAEWLPDFGGCRYVRQWVAVKLRWSLTVDPAEKSVLRDRARHCRNRVIGFTPAVTSRPVGMGA</sequence>
<protein>
    <submittedName>
        <fullName evidence="2">HNH endonuclease family protein</fullName>
    </submittedName>
</protein>
<keyword evidence="2" id="KW-0378">Hydrolase</keyword>
<comment type="caution">
    <text evidence="2">The sequence shown here is derived from an EMBL/GenBank/DDBJ whole genome shotgun (WGS) entry which is preliminary data.</text>
</comment>
<dbReference type="PANTHER" id="PTHR24094">
    <property type="entry name" value="SECRETED PROTEIN"/>
    <property type="match status" value="1"/>
</dbReference>
<evidence type="ECO:0000259" key="1">
    <source>
        <dbReference type="Pfam" id="PF07510"/>
    </source>
</evidence>
<evidence type="ECO:0000313" key="3">
    <source>
        <dbReference type="Proteomes" id="UP001499979"/>
    </source>
</evidence>
<dbReference type="Pfam" id="PF07510">
    <property type="entry name" value="GmrSD_C"/>
    <property type="match status" value="1"/>
</dbReference>
<keyword evidence="3" id="KW-1185">Reference proteome</keyword>
<reference evidence="2 3" key="1">
    <citation type="journal article" date="2019" name="Int. J. Syst. Evol. Microbiol.">
        <title>The Global Catalogue of Microorganisms (GCM) 10K type strain sequencing project: providing services to taxonomists for standard genome sequencing and annotation.</title>
        <authorList>
            <consortium name="The Broad Institute Genomics Platform"/>
            <consortium name="The Broad Institute Genome Sequencing Center for Infectious Disease"/>
            <person name="Wu L."/>
            <person name="Ma J."/>
        </authorList>
    </citation>
    <scope>NUCLEOTIDE SEQUENCE [LARGE SCALE GENOMIC DNA]</scope>
    <source>
        <strain evidence="2 3">JCM 11813</strain>
    </source>
</reference>
<dbReference type="Proteomes" id="UP001499979">
    <property type="component" value="Unassembled WGS sequence"/>
</dbReference>
<gene>
    <name evidence="2" type="ORF">GCM10009606_39900</name>
</gene>
<feature type="domain" description="GmrSD restriction endonucleases C-terminal" evidence="1">
    <location>
        <begin position="98"/>
        <end position="191"/>
    </location>
</feature>
<dbReference type="GO" id="GO:0004519">
    <property type="term" value="F:endonuclease activity"/>
    <property type="evidence" value="ECO:0007669"/>
    <property type="project" value="UniProtKB-KW"/>
</dbReference>
<keyword evidence="2" id="KW-0540">Nuclease</keyword>
<organism evidence="2 3">
    <name type="scientific">Nocardioides aquiterrae</name>
    <dbReference type="NCBI Taxonomy" id="203799"/>
    <lineage>
        <taxon>Bacteria</taxon>
        <taxon>Bacillati</taxon>
        <taxon>Actinomycetota</taxon>
        <taxon>Actinomycetes</taxon>
        <taxon>Propionibacteriales</taxon>
        <taxon>Nocardioidaceae</taxon>
        <taxon>Nocardioides</taxon>
    </lineage>
</organism>
<evidence type="ECO:0000313" key="2">
    <source>
        <dbReference type="EMBL" id="GAA1158008.1"/>
    </source>
</evidence>
<dbReference type="RefSeq" id="WP_343909491.1">
    <property type="nucleotide sequence ID" value="NZ_BAAAJE010000024.1"/>
</dbReference>
<name>A0ABN1UP30_9ACTN</name>
<dbReference type="PANTHER" id="PTHR24094:SF15">
    <property type="entry name" value="AMP-DEPENDENT SYNTHETASE_LIGASE DOMAIN-CONTAINING PROTEIN-RELATED"/>
    <property type="match status" value="1"/>
</dbReference>
<keyword evidence="2" id="KW-0255">Endonuclease</keyword>
<accession>A0ABN1UP30</accession>
<dbReference type="EMBL" id="BAAAJE010000024">
    <property type="protein sequence ID" value="GAA1158008.1"/>
    <property type="molecule type" value="Genomic_DNA"/>
</dbReference>
<dbReference type="InterPro" id="IPR011089">
    <property type="entry name" value="GmrSD_C"/>
</dbReference>